<dbReference type="Gene3D" id="3.30.9.10">
    <property type="entry name" value="D-Amino Acid Oxidase, subunit A, domain 2"/>
    <property type="match status" value="1"/>
</dbReference>
<dbReference type="GO" id="GO:0016709">
    <property type="term" value="F:oxidoreductase activity, acting on paired donors, with incorporation or reduction of molecular oxygen, NAD(P)H as one donor, and incorporation of one atom of oxygen"/>
    <property type="evidence" value="ECO:0007669"/>
    <property type="project" value="UniProtKB-ARBA"/>
</dbReference>
<dbReference type="Proteomes" id="UP000799428">
    <property type="component" value="Unassembled WGS sequence"/>
</dbReference>
<keyword evidence="5" id="KW-1133">Transmembrane helix</keyword>
<keyword evidence="4" id="KW-0560">Oxidoreductase</keyword>
<dbReference type="PANTHER" id="PTHR43004:SF19">
    <property type="entry name" value="BINDING MONOOXYGENASE, PUTATIVE (JCVI)-RELATED"/>
    <property type="match status" value="1"/>
</dbReference>
<dbReference type="OrthoDB" id="2690153at2759"/>
<keyword evidence="3" id="KW-0274">FAD</keyword>
<protein>
    <submittedName>
        <fullName evidence="7">FAD-binding monooxygenase-like protein</fullName>
    </submittedName>
</protein>
<evidence type="ECO:0000256" key="1">
    <source>
        <dbReference type="ARBA" id="ARBA00001974"/>
    </source>
</evidence>
<gene>
    <name evidence="7" type="ORF">K504DRAFT_462508</name>
</gene>
<dbReference type="Gene3D" id="3.50.50.60">
    <property type="entry name" value="FAD/NAD(P)-binding domain"/>
    <property type="match status" value="1"/>
</dbReference>
<dbReference type="Pfam" id="PF21274">
    <property type="entry name" value="Rng_hyd_C"/>
    <property type="match status" value="1"/>
</dbReference>
<dbReference type="GO" id="GO:0071949">
    <property type="term" value="F:FAD binding"/>
    <property type="evidence" value="ECO:0007669"/>
    <property type="project" value="InterPro"/>
</dbReference>
<dbReference type="SUPFAM" id="SSF51905">
    <property type="entry name" value="FAD/NAD(P)-binding domain"/>
    <property type="match status" value="1"/>
</dbReference>
<keyword evidence="2" id="KW-0285">Flavoprotein</keyword>
<feature type="transmembrane region" description="Helical" evidence="5">
    <location>
        <begin position="6"/>
        <end position="25"/>
    </location>
</feature>
<dbReference type="PANTHER" id="PTHR43004">
    <property type="entry name" value="TRK SYSTEM POTASSIUM UPTAKE PROTEIN"/>
    <property type="match status" value="1"/>
</dbReference>
<keyword evidence="5" id="KW-0812">Transmembrane</keyword>
<keyword evidence="8" id="KW-1185">Reference proteome</keyword>
<sequence length="551" mass="60248">MSFETHVPILIIGGGIVGLTASLFLSQQGIKSIVVERHAETSIHPRARSVNARTMELFRHLGIDDRVREAGASLSPTMGIYSGHTLREVIEMKPRSKGKRKIPMAGLFATVSPVNGAFVTQDMIEPVLVDAVRERGGEVRFNTECNRIEQDSEGVTAILIDRENGEVLNIRADYLIAADGAKSPIRAQLKIPTTGRGAMGHLLNILFTADLQSLVRGREFSLCKIQRPEVYGLFASINNNDLWVFQLSYDPSKGEKAEDFSFERCKDLLHLALGMPDVDINVKSILPWEPTVQVAERLQEGSVFLAGDAAHQMPPWGGQGANSGIADVHNLAWKLAAVIKKHANKAILETYNVERQPVGLEAAESSALGSDEQGLISIKMTPAVIKGWLKRVPLISGHGYGYASTAIAKEDVSPLGGLTWRPWTLPSLGLSIDGRPGRRVPHVWVEQEGKRMSTLDLMGTRFVLLAGADGEMWVEAVRYVSKEIGIDIVAYLVGPQGTLVAPLGEFEAAAGISVNGAILMRPDDFVVWRGRRQVSDCRTELEVVFRQILCL</sequence>
<accession>A0A6G1KP00</accession>
<proteinExistence type="predicted"/>
<dbReference type="Pfam" id="PF01494">
    <property type="entry name" value="FAD_binding_3"/>
    <property type="match status" value="1"/>
</dbReference>
<evidence type="ECO:0000313" key="7">
    <source>
        <dbReference type="EMBL" id="KAF2714057.1"/>
    </source>
</evidence>
<dbReference type="InterPro" id="IPR050641">
    <property type="entry name" value="RIFMO-like"/>
</dbReference>
<dbReference type="Gene3D" id="3.40.30.120">
    <property type="match status" value="1"/>
</dbReference>
<name>A0A6G1KP00_9PLEO</name>
<evidence type="ECO:0000256" key="3">
    <source>
        <dbReference type="ARBA" id="ARBA00022827"/>
    </source>
</evidence>
<keyword evidence="7" id="KW-0503">Monooxygenase</keyword>
<dbReference type="AlphaFoldDB" id="A0A6G1KP00"/>
<dbReference type="InterPro" id="IPR036188">
    <property type="entry name" value="FAD/NAD-bd_sf"/>
</dbReference>
<evidence type="ECO:0000256" key="4">
    <source>
        <dbReference type="ARBA" id="ARBA00023002"/>
    </source>
</evidence>
<evidence type="ECO:0000313" key="8">
    <source>
        <dbReference type="Proteomes" id="UP000799428"/>
    </source>
</evidence>
<keyword evidence="5" id="KW-0472">Membrane</keyword>
<reference evidence="7" key="1">
    <citation type="journal article" date="2020" name="Stud. Mycol.">
        <title>101 Dothideomycetes genomes: a test case for predicting lifestyles and emergence of pathogens.</title>
        <authorList>
            <person name="Haridas S."/>
            <person name="Albert R."/>
            <person name="Binder M."/>
            <person name="Bloem J."/>
            <person name="Labutti K."/>
            <person name="Salamov A."/>
            <person name="Andreopoulos B."/>
            <person name="Baker S."/>
            <person name="Barry K."/>
            <person name="Bills G."/>
            <person name="Bluhm B."/>
            <person name="Cannon C."/>
            <person name="Castanera R."/>
            <person name="Culley D."/>
            <person name="Daum C."/>
            <person name="Ezra D."/>
            <person name="Gonzalez J."/>
            <person name="Henrissat B."/>
            <person name="Kuo A."/>
            <person name="Liang C."/>
            <person name="Lipzen A."/>
            <person name="Lutzoni F."/>
            <person name="Magnuson J."/>
            <person name="Mondo S."/>
            <person name="Nolan M."/>
            <person name="Ohm R."/>
            <person name="Pangilinan J."/>
            <person name="Park H.-J."/>
            <person name="Ramirez L."/>
            <person name="Alfaro M."/>
            <person name="Sun H."/>
            <person name="Tritt A."/>
            <person name="Yoshinaga Y."/>
            <person name="Zwiers L.-H."/>
            <person name="Turgeon B."/>
            <person name="Goodwin S."/>
            <person name="Spatafora J."/>
            <person name="Crous P."/>
            <person name="Grigoriev I."/>
        </authorList>
    </citation>
    <scope>NUCLEOTIDE SEQUENCE</scope>
    <source>
        <strain evidence="7">CBS 279.74</strain>
    </source>
</reference>
<evidence type="ECO:0000256" key="2">
    <source>
        <dbReference type="ARBA" id="ARBA00022630"/>
    </source>
</evidence>
<dbReference type="PRINTS" id="PR00420">
    <property type="entry name" value="RNGMNOXGNASE"/>
</dbReference>
<feature type="domain" description="FAD-binding" evidence="6">
    <location>
        <begin position="7"/>
        <end position="363"/>
    </location>
</feature>
<evidence type="ECO:0000259" key="6">
    <source>
        <dbReference type="Pfam" id="PF01494"/>
    </source>
</evidence>
<comment type="cofactor">
    <cofactor evidence="1">
        <name>FAD</name>
        <dbReference type="ChEBI" id="CHEBI:57692"/>
    </cofactor>
</comment>
<organism evidence="7 8">
    <name type="scientific">Pleomassaria siparia CBS 279.74</name>
    <dbReference type="NCBI Taxonomy" id="1314801"/>
    <lineage>
        <taxon>Eukaryota</taxon>
        <taxon>Fungi</taxon>
        <taxon>Dikarya</taxon>
        <taxon>Ascomycota</taxon>
        <taxon>Pezizomycotina</taxon>
        <taxon>Dothideomycetes</taxon>
        <taxon>Pleosporomycetidae</taxon>
        <taxon>Pleosporales</taxon>
        <taxon>Pleomassariaceae</taxon>
        <taxon>Pleomassaria</taxon>
    </lineage>
</organism>
<dbReference type="EMBL" id="MU005765">
    <property type="protein sequence ID" value="KAF2714057.1"/>
    <property type="molecule type" value="Genomic_DNA"/>
</dbReference>
<evidence type="ECO:0000256" key="5">
    <source>
        <dbReference type="SAM" id="Phobius"/>
    </source>
</evidence>
<dbReference type="InterPro" id="IPR002938">
    <property type="entry name" value="FAD-bd"/>
</dbReference>